<name>A0AAV0MIX2_9ROSI</name>
<comment type="caution">
    <text evidence="1">The sequence shown here is derived from an EMBL/GenBank/DDBJ whole genome shotgun (WGS) entry which is preliminary data.</text>
</comment>
<dbReference type="EMBL" id="CAMGYJ010000007">
    <property type="protein sequence ID" value="CAI0445969.1"/>
    <property type="molecule type" value="Genomic_DNA"/>
</dbReference>
<dbReference type="GO" id="GO:0050660">
    <property type="term" value="F:flavin adenine dinucleotide binding"/>
    <property type="evidence" value="ECO:0007669"/>
    <property type="project" value="InterPro"/>
</dbReference>
<gene>
    <name evidence="1" type="ORF">LITE_LOCUS28820</name>
</gene>
<evidence type="ECO:0000313" key="2">
    <source>
        <dbReference type="Proteomes" id="UP001154282"/>
    </source>
</evidence>
<dbReference type="InterPro" id="IPR036318">
    <property type="entry name" value="FAD-bd_PCMH-like_sf"/>
</dbReference>
<dbReference type="Gene3D" id="3.30.465.10">
    <property type="match status" value="1"/>
</dbReference>
<keyword evidence="2" id="KW-1185">Reference proteome</keyword>
<evidence type="ECO:0000313" key="1">
    <source>
        <dbReference type="EMBL" id="CAI0445969.1"/>
    </source>
</evidence>
<organism evidence="1 2">
    <name type="scientific">Linum tenue</name>
    <dbReference type="NCBI Taxonomy" id="586396"/>
    <lineage>
        <taxon>Eukaryota</taxon>
        <taxon>Viridiplantae</taxon>
        <taxon>Streptophyta</taxon>
        <taxon>Embryophyta</taxon>
        <taxon>Tracheophyta</taxon>
        <taxon>Spermatophyta</taxon>
        <taxon>Magnoliopsida</taxon>
        <taxon>eudicotyledons</taxon>
        <taxon>Gunneridae</taxon>
        <taxon>Pentapetalae</taxon>
        <taxon>rosids</taxon>
        <taxon>fabids</taxon>
        <taxon>Malpighiales</taxon>
        <taxon>Linaceae</taxon>
        <taxon>Linum</taxon>
    </lineage>
</organism>
<dbReference type="InterPro" id="IPR016169">
    <property type="entry name" value="FAD-bd_PCMH_sub2"/>
</dbReference>
<sequence length="96" mass="10222">MQFGKRVKFTAFSPDTPWWPSTVTSAAVGKKFGLSVDHIVDAQIVDANESLLDRKSMGEGLSLAIRGGGSRSGIVVSYKVKLIEVLETDPPSSAAL</sequence>
<dbReference type="SUPFAM" id="SSF56176">
    <property type="entry name" value="FAD-binding/transporter-associated domain-like"/>
    <property type="match status" value="1"/>
</dbReference>
<dbReference type="AlphaFoldDB" id="A0AAV0MIX2"/>
<dbReference type="PANTHER" id="PTHR32448">
    <property type="entry name" value="OS08G0158400 PROTEIN"/>
    <property type="match status" value="1"/>
</dbReference>
<accession>A0AAV0MIX2</accession>
<dbReference type="Proteomes" id="UP001154282">
    <property type="component" value="Unassembled WGS sequence"/>
</dbReference>
<proteinExistence type="predicted"/>
<protein>
    <submittedName>
        <fullName evidence="1">Uncharacterized protein</fullName>
    </submittedName>
</protein>
<reference evidence="1" key="1">
    <citation type="submission" date="2022-08" db="EMBL/GenBank/DDBJ databases">
        <authorList>
            <person name="Gutierrez-Valencia J."/>
        </authorList>
    </citation>
    <scope>NUCLEOTIDE SEQUENCE</scope>
</reference>